<dbReference type="Proteomes" id="UP000708208">
    <property type="component" value="Unassembled WGS sequence"/>
</dbReference>
<proteinExistence type="predicted"/>
<protein>
    <recommendedName>
        <fullName evidence="2">CRAL-TRIO domain-containing protein</fullName>
    </recommendedName>
</protein>
<dbReference type="GO" id="GO:0005737">
    <property type="term" value="C:cytoplasm"/>
    <property type="evidence" value="ECO:0007669"/>
    <property type="project" value="TreeGrafter"/>
</dbReference>
<accession>A0A8J2L1N6</accession>
<gene>
    <name evidence="3" type="ORF">AFUS01_LOCUS37266</name>
</gene>
<dbReference type="EMBL" id="CAJVCH010542843">
    <property type="protein sequence ID" value="CAG7827274.1"/>
    <property type="molecule type" value="Genomic_DNA"/>
</dbReference>
<dbReference type="PROSITE" id="PS50191">
    <property type="entry name" value="CRAL_TRIO"/>
    <property type="match status" value="1"/>
</dbReference>
<evidence type="ECO:0000259" key="2">
    <source>
        <dbReference type="PROSITE" id="PS50191"/>
    </source>
</evidence>
<keyword evidence="4" id="KW-1185">Reference proteome</keyword>
<sequence length="280" mass="32230">MSKNKIFINGSEKEITKVEAAIKKLRDAVEDLVTNDNHDYEDDYNLLRWLRAQNMNVKKAEKMLRNAHAWKHENNVEQLVYEDLPIDMIEQFPIYVDGMSENGTPVASVQAGKVDFAGQLKLMGKERVLRYCIQIFAQGEKFILECNRKSTSNEPLHENSFKGAIAIVDFDRFSYSQIRSIEAIRTSIEVCKIMMNYFPDLGSEMYCINCNSVSRAALRILRPILETQNLTFQVFGTNELEWKEAILSKIPAHQIRPPFGGTRLDKQILVKPEYLIRSSS</sequence>
<dbReference type="SMART" id="SM01100">
    <property type="entry name" value="CRAL_TRIO_N"/>
    <property type="match status" value="1"/>
</dbReference>
<dbReference type="SMART" id="SM00516">
    <property type="entry name" value="SEC14"/>
    <property type="match status" value="1"/>
</dbReference>
<name>A0A8J2L1N6_9HEXA</name>
<reference evidence="3" key="1">
    <citation type="submission" date="2021-06" db="EMBL/GenBank/DDBJ databases">
        <authorList>
            <person name="Hodson N. C."/>
            <person name="Mongue J. A."/>
            <person name="Jaron S. K."/>
        </authorList>
    </citation>
    <scope>NUCLEOTIDE SEQUENCE</scope>
</reference>
<dbReference type="InterPro" id="IPR051064">
    <property type="entry name" value="SEC14/CRAL-TRIO_domain"/>
</dbReference>
<dbReference type="InterPro" id="IPR001251">
    <property type="entry name" value="CRAL-TRIO_dom"/>
</dbReference>
<evidence type="ECO:0000313" key="3">
    <source>
        <dbReference type="EMBL" id="CAG7827274.1"/>
    </source>
</evidence>
<keyword evidence="1" id="KW-0175">Coiled coil</keyword>
<dbReference type="PANTHER" id="PTHR23324">
    <property type="entry name" value="SEC14 RELATED PROTEIN"/>
    <property type="match status" value="1"/>
</dbReference>
<dbReference type="Pfam" id="PF00650">
    <property type="entry name" value="CRAL_TRIO"/>
    <property type="match status" value="1"/>
</dbReference>
<dbReference type="Pfam" id="PF03765">
    <property type="entry name" value="CRAL_TRIO_N"/>
    <property type="match status" value="1"/>
</dbReference>
<feature type="coiled-coil region" evidence="1">
    <location>
        <begin position="8"/>
        <end position="35"/>
    </location>
</feature>
<evidence type="ECO:0000313" key="4">
    <source>
        <dbReference type="Proteomes" id="UP000708208"/>
    </source>
</evidence>
<comment type="caution">
    <text evidence="3">The sequence shown here is derived from an EMBL/GenBank/DDBJ whole genome shotgun (WGS) entry which is preliminary data.</text>
</comment>
<dbReference type="OrthoDB" id="6682367at2759"/>
<dbReference type="AlphaFoldDB" id="A0A8J2L1N6"/>
<evidence type="ECO:0000256" key="1">
    <source>
        <dbReference type="SAM" id="Coils"/>
    </source>
</evidence>
<dbReference type="InterPro" id="IPR011074">
    <property type="entry name" value="CRAL/TRIO_N_dom"/>
</dbReference>
<dbReference type="PANTHER" id="PTHR23324:SF83">
    <property type="entry name" value="SEC14-LIKE PROTEIN 2"/>
    <property type="match status" value="1"/>
</dbReference>
<organism evidence="3 4">
    <name type="scientific">Allacma fusca</name>
    <dbReference type="NCBI Taxonomy" id="39272"/>
    <lineage>
        <taxon>Eukaryota</taxon>
        <taxon>Metazoa</taxon>
        <taxon>Ecdysozoa</taxon>
        <taxon>Arthropoda</taxon>
        <taxon>Hexapoda</taxon>
        <taxon>Collembola</taxon>
        <taxon>Symphypleona</taxon>
        <taxon>Sminthuridae</taxon>
        <taxon>Allacma</taxon>
    </lineage>
</organism>
<dbReference type="CDD" id="cd00170">
    <property type="entry name" value="SEC14"/>
    <property type="match status" value="1"/>
</dbReference>
<feature type="domain" description="CRAL-TRIO" evidence="2">
    <location>
        <begin position="84"/>
        <end position="267"/>
    </location>
</feature>